<gene>
    <name evidence="4" type="ORF">IC234_01220</name>
</gene>
<reference evidence="4 5" key="1">
    <citation type="submission" date="2020-09" db="EMBL/GenBank/DDBJ databases">
        <authorList>
            <person name="Kim M.K."/>
        </authorList>
    </citation>
    <scope>NUCLEOTIDE SEQUENCE [LARGE SCALE GENOMIC DNA]</scope>
    <source>
        <strain evidence="4 5">BT189</strain>
    </source>
</reference>
<keyword evidence="5" id="KW-1185">Reference proteome</keyword>
<dbReference type="RefSeq" id="WP_190922014.1">
    <property type="nucleotide sequence ID" value="NZ_JACXAC010000001.1"/>
</dbReference>
<evidence type="ECO:0000256" key="1">
    <source>
        <dbReference type="ARBA" id="ARBA00022729"/>
    </source>
</evidence>
<evidence type="ECO:0000259" key="3">
    <source>
        <dbReference type="Pfam" id="PF01522"/>
    </source>
</evidence>
<evidence type="ECO:0000313" key="4">
    <source>
        <dbReference type="EMBL" id="MBD2720732.1"/>
    </source>
</evidence>
<keyword evidence="1 2" id="KW-0732">Signal</keyword>
<comment type="caution">
    <text evidence="4">The sequence shown here is derived from an EMBL/GenBank/DDBJ whole genome shotgun (WGS) entry which is preliminary data.</text>
</comment>
<sequence>MQARIMVKIVVLTLWHASAWAQPSKATKPRKAIICLTYDDGLDTQLTTALPQLDSAGLKATFFLNAIAGSSPTEVIGEPPAAVVGWRAAAAHGHELANHTLFHPCPEKLGWTKTVAIETYTVPRILEEIRTQNALLALLDPARRARAFAYPCNNTLIGSVDYLPSVQRSGLVKFGRGGGDRTSIVTNFATLNPMQVPSWLVEPGTTLPELIAFAEKTKQAHGMGVYQFHGVGGQIFKVSSNVHREFLAYLKAHEAEYSVLTFSAAMAVVTQK</sequence>
<dbReference type="Proteomes" id="UP000606003">
    <property type="component" value="Unassembled WGS sequence"/>
</dbReference>
<dbReference type="InterPro" id="IPR002509">
    <property type="entry name" value="NODB_dom"/>
</dbReference>
<feature type="domain" description="NodB homology" evidence="3">
    <location>
        <begin position="28"/>
        <end position="151"/>
    </location>
</feature>
<dbReference type="PANTHER" id="PTHR34216">
    <property type="match status" value="1"/>
</dbReference>
<dbReference type="SUPFAM" id="SSF88713">
    <property type="entry name" value="Glycoside hydrolase/deacetylase"/>
    <property type="match status" value="1"/>
</dbReference>
<dbReference type="EMBL" id="JACXAC010000001">
    <property type="protein sequence ID" value="MBD2720732.1"/>
    <property type="molecule type" value="Genomic_DNA"/>
</dbReference>
<dbReference type="Gene3D" id="3.20.20.370">
    <property type="entry name" value="Glycoside hydrolase/deacetylase"/>
    <property type="match status" value="1"/>
</dbReference>
<proteinExistence type="predicted"/>
<evidence type="ECO:0000313" key="5">
    <source>
        <dbReference type="Proteomes" id="UP000606003"/>
    </source>
</evidence>
<dbReference type="InterPro" id="IPR011330">
    <property type="entry name" value="Glyco_hydro/deAcase_b/a-brl"/>
</dbReference>
<protein>
    <submittedName>
        <fullName evidence="4">Polysaccharide deacetylase family protein</fullName>
    </submittedName>
</protein>
<feature type="chain" id="PRO_5047369509" evidence="2">
    <location>
        <begin position="22"/>
        <end position="272"/>
    </location>
</feature>
<evidence type="ECO:0000256" key="2">
    <source>
        <dbReference type="SAM" id="SignalP"/>
    </source>
</evidence>
<feature type="signal peptide" evidence="2">
    <location>
        <begin position="1"/>
        <end position="21"/>
    </location>
</feature>
<accession>A0ABR8JN93</accession>
<name>A0ABR8JN93_9BACT</name>
<dbReference type="Pfam" id="PF01522">
    <property type="entry name" value="Polysacc_deac_1"/>
    <property type="match status" value="1"/>
</dbReference>
<dbReference type="InterPro" id="IPR051398">
    <property type="entry name" value="Polysacch_Deacetylase"/>
</dbReference>
<dbReference type="PANTHER" id="PTHR34216:SF11">
    <property type="entry name" value="CHITOOLIGOSACCHARIDE DEACETYLASE"/>
    <property type="match status" value="1"/>
</dbReference>
<organism evidence="4 5">
    <name type="scientific">Hymenobacter armeniacus</name>
    <dbReference type="NCBI Taxonomy" id="2771358"/>
    <lineage>
        <taxon>Bacteria</taxon>
        <taxon>Pseudomonadati</taxon>
        <taxon>Bacteroidota</taxon>
        <taxon>Cytophagia</taxon>
        <taxon>Cytophagales</taxon>
        <taxon>Hymenobacteraceae</taxon>
        <taxon>Hymenobacter</taxon>
    </lineage>
</organism>